<evidence type="ECO:0000256" key="1">
    <source>
        <dbReference type="SAM" id="Coils"/>
    </source>
</evidence>
<evidence type="ECO:0000313" key="3">
    <source>
        <dbReference type="EMBL" id="KAF0287454.1"/>
    </source>
</evidence>
<dbReference type="EMBL" id="VIIS01002191">
    <property type="protein sequence ID" value="KAF0287454.1"/>
    <property type="molecule type" value="Genomic_DNA"/>
</dbReference>
<evidence type="ECO:0000313" key="4">
    <source>
        <dbReference type="Proteomes" id="UP000440578"/>
    </source>
</evidence>
<dbReference type="AlphaFoldDB" id="A0A6A4V7A9"/>
<accession>A0A6A4V7A9</accession>
<comment type="caution">
    <text evidence="3">The sequence shown here is derived from an EMBL/GenBank/DDBJ whole genome shotgun (WGS) entry which is preliminary data.</text>
</comment>
<reference evidence="3 4" key="1">
    <citation type="submission" date="2019-07" db="EMBL/GenBank/DDBJ databases">
        <title>Draft genome assembly of a fouling barnacle, Amphibalanus amphitrite (Darwin, 1854): The first reference genome for Thecostraca.</title>
        <authorList>
            <person name="Kim W."/>
        </authorList>
    </citation>
    <scope>NUCLEOTIDE SEQUENCE [LARGE SCALE GENOMIC DNA]</scope>
    <source>
        <strain evidence="3">SNU_AA5</strain>
        <tissue evidence="3">Soma without cirri and trophi</tissue>
    </source>
</reference>
<protein>
    <submittedName>
        <fullName evidence="3">Uncharacterized protein</fullName>
    </submittedName>
</protein>
<keyword evidence="1" id="KW-0175">Coiled coil</keyword>
<sequence>MLPASSPDRCLWRGAQFPERVPSVPAAAARRGRRRTWPRPVATDGPVGSRPIGARRSCLRCAHPEGAPGCGAPRVGHARIASVQRPRPGRDHAAMAAELQRRKEQLRQRLSRHLSTSQESLMVSNRSSLASLLHTFYVNSYVVLREAFFRTDYDMGVHFRQVGGARALQIPRRLGQLGSGASTDRAGQVHR</sequence>
<dbReference type="Proteomes" id="UP000440578">
    <property type="component" value="Unassembled WGS sequence"/>
</dbReference>
<gene>
    <name evidence="3" type="ORF">FJT64_014147</name>
</gene>
<dbReference type="OrthoDB" id="6404292at2759"/>
<feature type="region of interest" description="Disordered" evidence="2">
    <location>
        <begin position="23"/>
        <end position="49"/>
    </location>
</feature>
<feature type="coiled-coil region" evidence="1">
    <location>
        <begin position="89"/>
        <end position="116"/>
    </location>
</feature>
<proteinExistence type="predicted"/>
<organism evidence="3 4">
    <name type="scientific">Amphibalanus amphitrite</name>
    <name type="common">Striped barnacle</name>
    <name type="synonym">Balanus amphitrite</name>
    <dbReference type="NCBI Taxonomy" id="1232801"/>
    <lineage>
        <taxon>Eukaryota</taxon>
        <taxon>Metazoa</taxon>
        <taxon>Ecdysozoa</taxon>
        <taxon>Arthropoda</taxon>
        <taxon>Crustacea</taxon>
        <taxon>Multicrustacea</taxon>
        <taxon>Cirripedia</taxon>
        <taxon>Thoracica</taxon>
        <taxon>Thoracicalcarea</taxon>
        <taxon>Balanomorpha</taxon>
        <taxon>Balanoidea</taxon>
        <taxon>Balanidae</taxon>
        <taxon>Amphibalaninae</taxon>
        <taxon>Amphibalanus</taxon>
    </lineage>
</organism>
<name>A0A6A4V7A9_AMPAM</name>
<keyword evidence="4" id="KW-1185">Reference proteome</keyword>
<evidence type="ECO:0000256" key="2">
    <source>
        <dbReference type="SAM" id="MobiDB-lite"/>
    </source>
</evidence>